<organism evidence="5 6">
    <name type="scientific">Fadolivirus FV1/VV64</name>
    <dbReference type="NCBI Taxonomy" id="3070911"/>
    <lineage>
        <taxon>Viruses</taxon>
        <taxon>Varidnaviria</taxon>
        <taxon>Bamfordvirae</taxon>
        <taxon>Nucleocytoviricota</taxon>
        <taxon>Megaviricetes</taxon>
        <taxon>Imitervirales</taxon>
        <taxon>Mimiviridae</taxon>
        <taxon>Klosneuvirinae</taxon>
        <taxon>Fadolivirus</taxon>
        <taxon>Fadolivirus algeromassiliense</taxon>
    </lineage>
</organism>
<evidence type="ECO:0000313" key="5">
    <source>
        <dbReference type="EMBL" id="QKF94417.1"/>
    </source>
</evidence>
<keyword evidence="6" id="KW-1185">Reference proteome</keyword>
<comment type="similarity">
    <text evidence="3">Belongs to the PTH2 family.</text>
</comment>
<dbReference type="EC" id="3.1.1.29" evidence="1"/>
<name>A0A7D3V918_9VIRU</name>
<proteinExistence type="inferred from homology"/>
<protein>
    <recommendedName>
        <fullName evidence="1">peptidyl-tRNA hydrolase</fullName>
        <ecNumber evidence="1">3.1.1.29</ecNumber>
    </recommendedName>
</protein>
<dbReference type="PANTHER" id="PTHR12649">
    <property type="entry name" value="PEPTIDYL-TRNA HYDROLASE 2"/>
    <property type="match status" value="1"/>
</dbReference>
<evidence type="ECO:0000256" key="4">
    <source>
        <dbReference type="ARBA" id="ARBA00048707"/>
    </source>
</evidence>
<dbReference type="EMBL" id="MT418680">
    <property type="protein sequence ID" value="QKF94417.1"/>
    <property type="molecule type" value="Genomic_DNA"/>
</dbReference>
<dbReference type="Gene3D" id="3.40.1490.10">
    <property type="entry name" value="Bit1"/>
    <property type="match status" value="1"/>
</dbReference>
<keyword evidence="2 5" id="KW-0378">Hydrolase</keyword>
<evidence type="ECO:0000256" key="1">
    <source>
        <dbReference type="ARBA" id="ARBA00013260"/>
    </source>
</evidence>
<sequence>MEHIKSISECNNIDMMNKKLDELKEKSHENESVMYIIVNSDLKMKDGKIAGQCCHSACRITRILEKLNEYPQAYLHWINNFEPKIILKSTQKDMEEIIQNYNVNNQDDTQKDIWCVHTRDIGRTQIEKGSLTTIAFCPVYRKDTPEFIKKLKLI</sequence>
<dbReference type="PANTHER" id="PTHR12649:SF11">
    <property type="entry name" value="PEPTIDYL-TRNA HYDROLASE 2, MITOCHONDRIAL"/>
    <property type="match status" value="1"/>
</dbReference>
<evidence type="ECO:0000256" key="3">
    <source>
        <dbReference type="ARBA" id="ARBA00038050"/>
    </source>
</evidence>
<dbReference type="InterPro" id="IPR002833">
    <property type="entry name" value="PTH2"/>
</dbReference>
<comment type="catalytic activity">
    <reaction evidence="4">
        <text>an N-acyl-L-alpha-aminoacyl-tRNA + H2O = an N-acyl-L-amino acid + a tRNA + H(+)</text>
        <dbReference type="Rhea" id="RHEA:54448"/>
        <dbReference type="Rhea" id="RHEA-COMP:10123"/>
        <dbReference type="Rhea" id="RHEA-COMP:13883"/>
        <dbReference type="ChEBI" id="CHEBI:15377"/>
        <dbReference type="ChEBI" id="CHEBI:15378"/>
        <dbReference type="ChEBI" id="CHEBI:59874"/>
        <dbReference type="ChEBI" id="CHEBI:78442"/>
        <dbReference type="ChEBI" id="CHEBI:138191"/>
        <dbReference type="EC" id="3.1.1.29"/>
    </reaction>
</comment>
<gene>
    <name evidence="5" type="ORF">Fadolivirus_1_959</name>
</gene>
<dbReference type="GO" id="GO:0004045">
    <property type="term" value="F:peptidyl-tRNA hydrolase activity"/>
    <property type="evidence" value="ECO:0007669"/>
    <property type="project" value="UniProtKB-EC"/>
</dbReference>
<dbReference type="InterPro" id="IPR023476">
    <property type="entry name" value="Pep_tRNA_hydro_II_dom_sf"/>
</dbReference>
<dbReference type="Proteomes" id="UP001162001">
    <property type="component" value="Segment"/>
</dbReference>
<evidence type="ECO:0000313" key="6">
    <source>
        <dbReference type="Proteomes" id="UP001162001"/>
    </source>
</evidence>
<dbReference type="Pfam" id="PF01981">
    <property type="entry name" value="PTH2"/>
    <property type="match status" value="1"/>
</dbReference>
<accession>A0A7D3V918</accession>
<dbReference type="SUPFAM" id="SSF102462">
    <property type="entry name" value="Peptidyl-tRNA hydrolase II"/>
    <property type="match status" value="1"/>
</dbReference>
<evidence type="ECO:0000256" key="2">
    <source>
        <dbReference type="ARBA" id="ARBA00022801"/>
    </source>
</evidence>
<reference evidence="5 6" key="1">
    <citation type="submission" date="2020-04" db="EMBL/GenBank/DDBJ databases">
        <title>Advantages and limits of metagenomic assembly and binning of a giant virus.</title>
        <authorList>
            <person name="Schulz F."/>
            <person name="Andreani J."/>
            <person name="Francis R."/>
            <person name="Boudjemaa H."/>
            <person name="Bou Khalil J.Y."/>
            <person name="Lee J."/>
            <person name="La Scola B."/>
            <person name="Woyke T."/>
        </authorList>
    </citation>
    <scope>NUCLEOTIDE SEQUENCE [LARGE SCALE GENOMIC DNA]</scope>
    <source>
        <strain evidence="5 6">FV1/VV64</strain>
    </source>
</reference>